<gene>
    <name evidence="2" type="ORF">DNH61_05675</name>
</gene>
<evidence type="ECO:0000259" key="1">
    <source>
        <dbReference type="Pfam" id="PF02492"/>
    </source>
</evidence>
<dbReference type="InterPro" id="IPR051316">
    <property type="entry name" value="Zinc-reg_GTPase_activator"/>
</dbReference>
<organism evidence="2 3">
    <name type="scientific">Paenibacillus sambharensis</name>
    <dbReference type="NCBI Taxonomy" id="1803190"/>
    <lineage>
        <taxon>Bacteria</taxon>
        <taxon>Bacillati</taxon>
        <taxon>Bacillota</taxon>
        <taxon>Bacilli</taxon>
        <taxon>Bacillales</taxon>
        <taxon>Paenibacillaceae</taxon>
        <taxon>Paenibacillus</taxon>
    </lineage>
</organism>
<name>A0A2W1LF73_9BACL</name>
<dbReference type="AlphaFoldDB" id="A0A2W1LF73"/>
<evidence type="ECO:0000313" key="2">
    <source>
        <dbReference type="EMBL" id="PZD96690.1"/>
    </source>
</evidence>
<dbReference type="EMBL" id="QKRB01000036">
    <property type="protein sequence ID" value="PZD96690.1"/>
    <property type="molecule type" value="Genomic_DNA"/>
</dbReference>
<dbReference type="InterPro" id="IPR027417">
    <property type="entry name" value="P-loop_NTPase"/>
</dbReference>
<accession>A0A2W1LF73</accession>
<dbReference type="PANTHER" id="PTHR13748">
    <property type="entry name" value="COBW-RELATED"/>
    <property type="match status" value="1"/>
</dbReference>
<dbReference type="InterPro" id="IPR003495">
    <property type="entry name" value="CobW/HypB/UreG_nucleotide-bd"/>
</dbReference>
<dbReference type="GO" id="GO:0005737">
    <property type="term" value="C:cytoplasm"/>
    <property type="evidence" value="ECO:0007669"/>
    <property type="project" value="TreeGrafter"/>
</dbReference>
<dbReference type="Proteomes" id="UP000249522">
    <property type="component" value="Unassembled WGS sequence"/>
</dbReference>
<dbReference type="Pfam" id="PF02492">
    <property type="entry name" value="cobW"/>
    <property type="match status" value="1"/>
</dbReference>
<sequence length="371" mass="41044">MKNVQMALLGGFLGAGKTTTMIRTAEVLQSRGLQVAIITNDQGKELIDTELSRKSGLNTREVTGGCFCCRFEELYDHLHALAEHERPDVIICEAVGSCTDLAATVIQPLKRYYADEFTTVPLTVVVDPARLLLELDGKRDTPLFSQSVSYIFEKQLAEADIIALNKLDQYSSEEMVRLGNYLTKRYPNAVIQPISAGRGDNLDKLIHLWSSLETGGSNILEIDYDQYAEGEAQLAWMNLMGDLQRNDGQPLDPEEWTARFLDRLNSHFVREKMAVAHLKVHAGNDTGFVKASVVQTGVAPVFTRDAGLVPGDGYRVVLNIRIEASPALLDLAVADAIASVNHDMSTGWLQTYHECFSPLPPQPTHRLKITS</sequence>
<dbReference type="RefSeq" id="WP_111145701.1">
    <property type="nucleotide sequence ID" value="NZ_QKRB01000036.1"/>
</dbReference>
<feature type="domain" description="CobW/HypB/UreG nucleotide-binding" evidence="1">
    <location>
        <begin position="7"/>
        <end position="178"/>
    </location>
</feature>
<protein>
    <submittedName>
        <fullName evidence="2">Cobalamin biosynthesis protein</fullName>
    </submittedName>
</protein>
<dbReference type="Gene3D" id="3.40.50.300">
    <property type="entry name" value="P-loop containing nucleotide triphosphate hydrolases"/>
    <property type="match status" value="1"/>
</dbReference>
<dbReference type="OrthoDB" id="9808822at2"/>
<dbReference type="SUPFAM" id="SSF52540">
    <property type="entry name" value="P-loop containing nucleoside triphosphate hydrolases"/>
    <property type="match status" value="1"/>
</dbReference>
<reference evidence="2 3" key="1">
    <citation type="submission" date="2018-06" db="EMBL/GenBank/DDBJ databases">
        <title>Paenibacillus imtechensis sp. nov.</title>
        <authorList>
            <person name="Pinnaka A.K."/>
            <person name="Singh H."/>
            <person name="Kaur M."/>
        </authorList>
    </citation>
    <scope>NUCLEOTIDE SEQUENCE [LARGE SCALE GENOMIC DNA]</scope>
    <source>
        <strain evidence="2 3">SMB1</strain>
    </source>
</reference>
<dbReference type="PANTHER" id="PTHR13748:SF62">
    <property type="entry name" value="COBW DOMAIN-CONTAINING PROTEIN"/>
    <property type="match status" value="1"/>
</dbReference>
<evidence type="ECO:0000313" key="3">
    <source>
        <dbReference type="Proteomes" id="UP000249522"/>
    </source>
</evidence>
<comment type="caution">
    <text evidence="2">The sequence shown here is derived from an EMBL/GenBank/DDBJ whole genome shotgun (WGS) entry which is preliminary data.</text>
</comment>
<keyword evidence="3" id="KW-1185">Reference proteome</keyword>
<proteinExistence type="predicted"/>